<proteinExistence type="predicted"/>
<keyword evidence="2" id="KW-1185">Reference proteome</keyword>
<reference evidence="1 2" key="1">
    <citation type="submission" date="2018-12" db="EMBL/GenBank/DDBJ databases">
        <title>Bacillus yapensis draft genome sequence.</title>
        <authorList>
            <person name="Yu L."/>
            <person name="Xu X."/>
            <person name="Tang X."/>
        </authorList>
    </citation>
    <scope>NUCLEOTIDE SEQUENCE [LARGE SCALE GENOMIC DNA]</scope>
    <source>
        <strain evidence="1 2">XXST-01</strain>
    </source>
</reference>
<dbReference type="EMBL" id="RXNT01000023">
    <property type="protein sequence ID" value="RTR26608.1"/>
    <property type="molecule type" value="Genomic_DNA"/>
</dbReference>
<dbReference type="OrthoDB" id="2884065at2"/>
<accession>A0A431VTP6</accession>
<evidence type="ECO:0000313" key="2">
    <source>
        <dbReference type="Proteomes" id="UP000271374"/>
    </source>
</evidence>
<sequence>MKAVFNTEKVTYELSKSGYTRNGHFVQGEVTLKELSIGQPACIDVNSNGYKQVIRTDIVTDIEVCPAFFKMKMNTEVHPYKITIRRSEGHVLSTMKIGTEKEVKEAISKMYPDCKVNYEISPIPTRKRGIS</sequence>
<dbReference type="AlphaFoldDB" id="A0A431VTP6"/>
<evidence type="ECO:0000313" key="1">
    <source>
        <dbReference type="EMBL" id="RTR26608.1"/>
    </source>
</evidence>
<gene>
    <name evidence="1" type="ORF">EKG37_21300</name>
</gene>
<dbReference type="RefSeq" id="WP_126410776.1">
    <property type="nucleotide sequence ID" value="NZ_RXNT01000023.1"/>
</dbReference>
<dbReference type="Proteomes" id="UP000271374">
    <property type="component" value="Unassembled WGS sequence"/>
</dbReference>
<protein>
    <submittedName>
        <fullName evidence="1">Uncharacterized protein</fullName>
    </submittedName>
</protein>
<comment type="caution">
    <text evidence="1">The sequence shown here is derived from an EMBL/GenBank/DDBJ whole genome shotgun (WGS) entry which is preliminary data.</text>
</comment>
<name>A0A431VTP6_9BACI</name>
<organism evidence="1 2">
    <name type="scientific">Bacillus yapensis</name>
    <dbReference type="NCBI Taxonomy" id="2492960"/>
    <lineage>
        <taxon>Bacteria</taxon>
        <taxon>Bacillati</taxon>
        <taxon>Bacillota</taxon>
        <taxon>Bacilli</taxon>
        <taxon>Bacillales</taxon>
        <taxon>Bacillaceae</taxon>
        <taxon>Bacillus</taxon>
    </lineage>
</organism>